<keyword evidence="1" id="KW-0472">Membrane</keyword>
<name>A0A2G5BH40_COERN</name>
<evidence type="ECO:0000313" key="3">
    <source>
        <dbReference type="Proteomes" id="UP000242474"/>
    </source>
</evidence>
<accession>A0A2G5BH40</accession>
<keyword evidence="3" id="KW-1185">Reference proteome</keyword>
<evidence type="ECO:0000313" key="2">
    <source>
        <dbReference type="EMBL" id="PIA18292.1"/>
    </source>
</evidence>
<protein>
    <submittedName>
        <fullName evidence="2">Uncharacterized protein</fullName>
    </submittedName>
</protein>
<proteinExistence type="predicted"/>
<evidence type="ECO:0000256" key="1">
    <source>
        <dbReference type="SAM" id="Phobius"/>
    </source>
</evidence>
<sequence>MALPRLHTIASPRLSLLCILPRGNYLSTHLLLHSFQIPKGQLHGVRFGSNIPLKRIETPPQPSADVSVKLLMYDMPLRKQIIKLRAVFLFSVLIAAGAALFINTDDIFIVIVAGAMAVVGFIPLALVNVMYGSHIRCIRILGGINRRLLKKARKEEKSGKSQIEFPVDSNTPLLIQKFSVFPLDPTIPLYVRDLEPGPSRRYSVQWMYRSGTKTEVFRVSKKIIQFHPDVRALDMLIRKNAAMESGANNKSNTENKTNVL</sequence>
<feature type="transmembrane region" description="Helical" evidence="1">
    <location>
        <begin position="82"/>
        <end position="102"/>
    </location>
</feature>
<dbReference type="OrthoDB" id="5518601at2759"/>
<dbReference type="Proteomes" id="UP000242474">
    <property type="component" value="Unassembled WGS sequence"/>
</dbReference>
<reference evidence="2 3" key="1">
    <citation type="journal article" date="2015" name="Genome Biol. Evol.">
        <title>Phylogenomic analyses indicate that early fungi evolved digesting cell walls of algal ancestors of land plants.</title>
        <authorList>
            <person name="Chang Y."/>
            <person name="Wang S."/>
            <person name="Sekimoto S."/>
            <person name="Aerts A.L."/>
            <person name="Choi C."/>
            <person name="Clum A."/>
            <person name="LaButti K.M."/>
            <person name="Lindquist E.A."/>
            <person name="Yee Ngan C."/>
            <person name="Ohm R.A."/>
            <person name="Salamov A.A."/>
            <person name="Grigoriev I.V."/>
            <person name="Spatafora J.W."/>
            <person name="Berbee M.L."/>
        </authorList>
    </citation>
    <scope>NUCLEOTIDE SEQUENCE [LARGE SCALE GENOMIC DNA]</scope>
    <source>
        <strain evidence="2 3">NRRL 1564</strain>
    </source>
</reference>
<dbReference type="EMBL" id="KZ303490">
    <property type="protein sequence ID" value="PIA18292.1"/>
    <property type="molecule type" value="Genomic_DNA"/>
</dbReference>
<gene>
    <name evidence="2" type="ORF">COEREDRAFT_85278</name>
</gene>
<keyword evidence="1" id="KW-0812">Transmembrane</keyword>
<feature type="transmembrane region" description="Helical" evidence="1">
    <location>
        <begin position="108"/>
        <end position="131"/>
    </location>
</feature>
<dbReference type="AlphaFoldDB" id="A0A2G5BH40"/>
<keyword evidence="1" id="KW-1133">Transmembrane helix</keyword>
<organism evidence="2 3">
    <name type="scientific">Coemansia reversa (strain ATCC 12441 / NRRL 1564)</name>
    <dbReference type="NCBI Taxonomy" id="763665"/>
    <lineage>
        <taxon>Eukaryota</taxon>
        <taxon>Fungi</taxon>
        <taxon>Fungi incertae sedis</taxon>
        <taxon>Zoopagomycota</taxon>
        <taxon>Kickxellomycotina</taxon>
        <taxon>Kickxellomycetes</taxon>
        <taxon>Kickxellales</taxon>
        <taxon>Kickxellaceae</taxon>
        <taxon>Coemansia</taxon>
    </lineage>
</organism>